<keyword evidence="1" id="KW-1133">Transmembrane helix</keyword>
<keyword evidence="1" id="KW-0472">Membrane</keyword>
<keyword evidence="1" id="KW-0812">Transmembrane</keyword>
<proteinExistence type="predicted"/>
<evidence type="ECO:0000256" key="1">
    <source>
        <dbReference type="SAM" id="Phobius"/>
    </source>
</evidence>
<reference evidence="2" key="2">
    <citation type="journal article" date="2015" name="Fish Shellfish Immunol.">
        <title>Early steps in the European eel (Anguilla anguilla)-Vibrio vulnificus interaction in the gills: Role of the RtxA13 toxin.</title>
        <authorList>
            <person name="Callol A."/>
            <person name="Pajuelo D."/>
            <person name="Ebbesson L."/>
            <person name="Teles M."/>
            <person name="MacKenzie S."/>
            <person name="Amaro C."/>
        </authorList>
    </citation>
    <scope>NUCLEOTIDE SEQUENCE</scope>
</reference>
<evidence type="ECO:0000313" key="2">
    <source>
        <dbReference type="EMBL" id="JAH29893.1"/>
    </source>
</evidence>
<name>A0A0E9RNG8_ANGAN</name>
<dbReference type="AlphaFoldDB" id="A0A0E9RNG8"/>
<feature type="transmembrane region" description="Helical" evidence="1">
    <location>
        <begin position="12"/>
        <end position="32"/>
    </location>
</feature>
<accession>A0A0E9RNG8</accession>
<dbReference type="EMBL" id="GBXM01078684">
    <property type="protein sequence ID" value="JAH29893.1"/>
    <property type="molecule type" value="Transcribed_RNA"/>
</dbReference>
<organism evidence="2">
    <name type="scientific">Anguilla anguilla</name>
    <name type="common">European freshwater eel</name>
    <name type="synonym">Muraena anguilla</name>
    <dbReference type="NCBI Taxonomy" id="7936"/>
    <lineage>
        <taxon>Eukaryota</taxon>
        <taxon>Metazoa</taxon>
        <taxon>Chordata</taxon>
        <taxon>Craniata</taxon>
        <taxon>Vertebrata</taxon>
        <taxon>Euteleostomi</taxon>
        <taxon>Actinopterygii</taxon>
        <taxon>Neopterygii</taxon>
        <taxon>Teleostei</taxon>
        <taxon>Anguilliformes</taxon>
        <taxon>Anguillidae</taxon>
        <taxon>Anguilla</taxon>
    </lineage>
</organism>
<protein>
    <submittedName>
        <fullName evidence="2">Uncharacterized protein</fullName>
    </submittedName>
</protein>
<sequence length="39" mass="4462">MVLTVHSLPPTVVQNCSVLFFCLYITFFPRFISAMLNVI</sequence>
<reference evidence="2" key="1">
    <citation type="submission" date="2014-11" db="EMBL/GenBank/DDBJ databases">
        <authorList>
            <person name="Amaro Gonzalez C."/>
        </authorList>
    </citation>
    <scope>NUCLEOTIDE SEQUENCE</scope>
</reference>